<dbReference type="PROSITE" id="PS51900">
    <property type="entry name" value="CB"/>
    <property type="match status" value="1"/>
</dbReference>
<dbReference type="Gene3D" id="1.10.443.10">
    <property type="entry name" value="Intergrase catalytic core"/>
    <property type="match status" value="1"/>
</dbReference>
<organism evidence="8 9">
    <name type="scientific">Caballeronia sordidicola</name>
    <name type="common">Burkholderia sordidicola</name>
    <dbReference type="NCBI Taxonomy" id="196367"/>
    <lineage>
        <taxon>Bacteria</taxon>
        <taxon>Pseudomonadati</taxon>
        <taxon>Pseudomonadota</taxon>
        <taxon>Betaproteobacteria</taxon>
        <taxon>Burkholderiales</taxon>
        <taxon>Burkholderiaceae</taxon>
        <taxon>Caballeronia</taxon>
    </lineage>
</organism>
<feature type="domain" description="Core-binding (CB)" evidence="7">
    <location>
        <begin position="22"/>
        <end position="103"/>
    </location>
</feature>
<dbReference type="InterPro" id="IPR044068">
    <property type="entry name" value="CB"/>
</dbReference>
<dbReference type="InterPro" id="IPR002104">
    <property type="entry name" value="Integrase_catalytic"/>
</dbReference>
<evidence type="ECO:0000256" key="4">
    <source>
        <dbReference type="ARBA" id="ARBA00023172"/>
    </source>
</evidence>
<keyword evidence="3 5" id="KW-0238">DNA-binding</keyword>
<keyword evidence="1" id="KW-0159">Chromosome partition</keyword>
<dbReference type="Proteomes" id="UP000194546">
    <property type="component" value="Unassembled WGS sequence"/>
</dbReference>
<dbReference type="InterPro" id="IPR011010">
    <property type="entry name" value="DNA_brk_join_enz"/>
</dbReference>
<evidence type="ECO:0000313" key="8">
    <source>
        <dbReference type="EMBL" id="OTP74132.1"/>
    </source>
</evidence>
<dbReference type="InterPro" id="IPR010998">
    <property type="entry name" value="Integrase_recombinase_N"/>
</dbReference>
<reference evidence="8 9" key="1">
    <citation type="submission" date="2017-03" db="EMBL/GenBank/DDBJ databases">
        <title>Genome analysis of strain PAMC 26510.</title>
        <authorList>
            <person name="Oh H.-M."/>
            <person name="Yang J.-A."/>
        </authorList>
    </citation>
    <scope>NUCLEOTIDE SEQUENCE [LARGE SCALE GENOMIC DNA]</scope>
    <source>
        <strain evidence="8 9">PAMC 26510</strain>
    </source>
</reference>
<dbReference type="PANTHER" id="PTHR30349:SF81">
    <property type="entry name" value="TYROSINE RECOMBINASE XERC"/>
    <property type="match status" value="1"/>
</dbReference>
<dbReference type="Pfam" id="PF02899">
    <property type="entry name" value="Phage_int_SAM_1"/>
    <property type="match status" value="1"/>
</dbReference>
<dbReference type="InterPro" id="IPR004107">
    <property type="entry name" value="Integrase_SAM-like_N"/>
</dbReference>
<keyword evidence="2" id="KW-0229">DNA integration</keyword>
<evidence type="ECO:0000256" key="2">
    <source>
        <dbReference type="ARBA" id="ARBA00022908"/>
    </source>
</evidence>
<sequence>MSVLPTPAEPARRLTAAQFYQLADVPPEAEWFANLDNPRTRRAYQIDLRDFMSFTAITCPKDFRIVTRAHVLAWRKVLEDRALSGATIRRKLAALSSLFEYLCEKNAVDFNPVKGAKRPKVESNEGKTPALGDHQARVLLDAPDPATLKGKRDRALLSVLLYHGLRREELCQLKVRDIHARRGVLHLRIHGKGNKLRYLPLHAGSAERIHTYLEVAGHGETPNAPLFQPARRKTHKALTTDGVYKIVLAYAAGAQIEVQGFGVHSLRATAATNALEHEADIAKVQEWLGHANIATTRIYDRRKNRPEDSPTFRVTY</sequence>
<dbReference type="Gene3D" id="1.10.150.130">
    <property type="match status" value="1"/>
</dbReference>
<feature type="domain" description="Tyr recombinase" evidence="6">
    <location>
        <begin position="126"/>
        <end position="316"/>
    </location>
</feature>
<name>A0A242MSD6_CABSO</name>
<dbReference type="InterPro" id="IPR050090">
    <property type="entry name" value="Tyrosine_recombinase_XerCD"/>
</dbReference>
<evidence type="ECO:0000313" key="9">
    <source>
        <dbReference type="Proteomes" id="UP000194546"/>
    </source>
</evidence>
<evidence type="ECO:0000259" key="6">
    <source>
        <dbReference type="PROSITE" id="PS51898"/>
    </source>
</evidence>
<dbReference type="GO" id="GO:0015074">
    <property type="term" value="P:DNA integration"/>
    <property type="evidence" value="ECO:0007669"/>
    <property type="project" value="UniProtKB-KW"/>
</dbReference>
<evidence type="ECO:0000256" key="3">
    <source>
        <dbReference type="ARBA" id="ARBA00023125"/>
    </source>
</evidence>
<dbReference type="PANTHER" id="PTHR30349">
    <property type="entry name" value="PHAGE INTEGRASE-RELATED"/>
    <property type="match status" value="1"/>
</dbReference>
<accession>A0A242MSD6</accession>
<comment type="caution">
    <text evidence="8">The sequence shown here is derived from an EMBL/GenBank/DDBJ whole genome shotgun (WGS) entry which is preliminary data.</text>
</comment>
<evidence type="ECO:0000256" key="5">
    <source>
        <dbReference type="PROSITE-ProRule" id="PRU01248"/>
    </source>
</evidence>
<keyword evidence="4" id="KW-0233">DNA recombination</keyword>
<gene>
    <name evidence="8" type="ORF">PAMC26510_17240</name>
</gene>
<dbReference type="RefSeq" id="WP_086381913.1">
    <property type="nucleotide sequence ID" value="NZ_NBTY01000090.1"/>
</dbReference>
<dbReference type="InterPro" id="IPR013762">
    <property type="entry name" value="Integrase-like_cat_sf"/>
</dbReference>
<evidence type="ECO:0000256" key="1">
    <source>
        <dbReference type="ARBA" id="ARBA00022829"/>
    </source>
</evidence>
<dbReference type="SUPFAM" id="SSF56349">
    <property type="entry name" value="DNA breaking-rejoining enzymes"/>
    <property type="match status" value="1"/>
</dbReference>
<protein>
    <submittedName>
        <fullName evidence="8">Tyrosine recombinase XerC</fullName>
    </submittedName>
</protein>
<evidence type="ECO:0000259" key="7">
    <source>
        <dbReference type="PROSITE" id="PS51900"/>
    </source>
</evidence>
<dbReference type="EMBL" id="NBTY01000090">
    <property type="protein sequence ID" value="OTP74132.1"/>
    <property type="molecule type" value="Genomic_DNA"/>
</dbReference>
<dbReference type="GO" id="GO:0006310">
    <property type="term" value="P:DNA recombination"/>
    <property type="evidence" value="ECO:0007669"/>
    <property type="project" value="UniProtKB-KW"/>
</dbReference>
<dbReference type="Pfam" id="PF00589">
    <property type="entry name" value="Phage_integrase"/>
    <property type="match status" value="1"/>
</dbReference>
<proteinExistence type="predicted"/>
<dbReference type="AlphaFoldDB" id="A0A242MSD6"/>
<dbReference type="GO" id="GO:0007059">
    <property type="term" value="P:chromosome segregation"/>
    <property type="evidence" value="ECO:0007669"/>
    <property type="project" value="UniProtKB-KW"/>
</dbReference>
<dbReference type="PROSITE" id="PS51898">
    <property type="entry name" value="TYR_RECOMBINASE"/>
    <property type="match status" value="1"/>
</dbReference>
<dbReference type="GO" id="GO:0003677">
    <property type="term" value="F:DNA binding"/>
    <property type="evidence" value="ECO:0007669"/>
    <property type="project" value="UniProtKB-UniRule"/>
</dbReference>